<dbReference type="InterPro" id="IPR006600">
    <property type="entry name" value="HTH_CenpB_DNA-bd_dom"/>
</dbReference>
<dbReference type="Gene3D" id="1.10.10.60">
    <property type="entry name" value="Homeodomain-like"/>
    <property type="match status" value="1"/>
</dbReference>
<dbReference type="Pfam" id="PF03184">
    <property type="entry name" value="DDE_1"/>
    <property type="match status" value="1"/>
</dbReference>
<dbReference type="STRING" id="1094619.G4ZYN9"/>
<dbReference type="InterPro" id="IPR004875">
    <property type="entry name" value="DDE_SF_endonuclease_dom"/>
</dbReference>
<dbReference type="InterPro" id="IPR009057">
    <property type="entry name" value="Homeodomain-like_sf"/>
</dbReference>
<dbReference type="Proteomes" id="UP000002640">
    <property type="component" value="Unassembled WGS sequence"/>
</dbReference>
<dbReference type="AlphaFoldDB" id="G4ZYN9"/>
<dbReference type="SUPFAM" id="SSF46689">
    <property type="entry name" value="Homeodomain-like"/>
    <property type="match status" value="1"/>
</dbReference>
<evidence type="ECO:0000259" key="2">
    <source>
        <dbReference type="PROSITE" id="PS51253"/>
    </source>
</evidence>
<proteinExistence type="predicted"/>
<dbReference type="GO" id="GO:0003677">
    <property type="term" value="F:DNA binding"/>
    <property type="evidence" value="ECO:0007669"/>
    <property type="project" value="UniProtKB-KW"/>
</dbReference>
<sequence length="302" mass="34373">MSQAALTAWTKVHYKLKRAPAQSTVSDILKKAALIMSKDYGNGNRRKPLKVTSAALEARLWAWIQAVEAQNVCLSRERIRMKAIDIQRELCDAWDLGFCDGWLTAFEHRHRLRYRNRPGESGSADPAAVAQGRQRLQEITDLYPAKDIYNMDETGLCYAMAPARSICTKRARGVKKKKTRITLALTVNADGTDALPPLFLGPIFREWLHNLDRDMRAAGRHILLLLDNASSHKTGDLVCTNIRVEFVPPNTTTYLQPMDAGIIALFKRAYRRRQILWVSEKIKDVKKLKKEPYAVDQLQAMR</sequence>
<dbReference type="PROSITE" id="PS51253">
    <property type="entry name" value="HTH_CENPB"/>
    <property type="match status" value="1"/>
</dbReference>
<name>G4ZYN9_PHYSP</name>
<evidence type="ECO:0000256" key="1">
    <source>
        <dbReference type="ARBA" id="ARBA00023125"/>
    </source>
</evidence>
<dbReference type="PANTHER" id="PTHR19303:SF73">
    <property type="entry name" value="PROTEIN PDC2"/>
    <property type="match status" value="1"/>
</dbReference>
<dbReference type="Pfam" id="PF03221">
    <property type="entry name" value="HTH_Tnp_Tc5"/>
    <property type="match status" value="1"/>
</dbReference>
<dbReference type="InParanoid" id="G4ZYN9"/>
<dbReference type="RefSeq" id="XP_009532405.1">
    <property type="nucleotide sequence ID" value="XM_009534110.1"/>
</dbReference>
<organism evidence="3 4">
    <name type="scientific">Phytophthora sojae (strain P6497)</name>
    <name type="common">Soybean stem and root rot agent</name>
    <name type="synonym">Phytophthora megasperma f. sp. glycines</name>
    <dbReference type="NCBI Taxonomy" id="1094619"/>
    <lineage>
        <taxon>Eukaryota</taxon>
        <taxon>Sar</taxon>
        <taxon>Stramenopiles</taxon>
        <taxon>Oomycota</taxon>
        <taxon>Peronosporomycetes</taxon>
        <taxon>Peronosporales</taxon>
        <taxon>Peronosporaceae</taxon>
        <taxon>Phytophthora</taxon>
    </lineage>
</organism>
<gene>
    <name evidence="3" type="ORF">PHYSODRAFT_336537</name>
</gene>
<keyword evidence="4" id="KW-1185">Reference proteome</keyword>
<dbReference type="PANTHER" id="PTHR19303">
    <property type="entry name" value="TRANSPOSON"/>
    <property type="match status" value="1"/>
</dbReference>
<protein>
    <recommendedName>
        <fullName evidence="2">HTH CENPB-type domain-containing protein</fullName>
    </recommendedName>
</protein>
<dbReference type="GeneID" id="20647215"/>
<feature type="domain" description="HTH CENPB-type" evidence="2">
    <location>
        <begin position="44"/>
        <end position="116"/>
    </location>
</feature>
<evidence type="ECO:0000313" key="3">
    <source>
        <dbReference type="EMBL" id="EGZ12072.1"/>
    </source>
</evidence>
<reference evidence="3 4" key="1">
    <citation type="journal article" date="2006" name="Science">
        <title>Phytophthora genome sequences uncover evolutionary origins and mechanisms of pathogenesis.</title>
        <authorList>
            <person name="Tyler B.M."/>
            <person name="Tripathy S."/>
            <person name="Zhang X."/>
            <person name="Dehal P."/>
            <person name="Jiang R.H."/>
            <person name="Aerts A."/>
            <person name="Arredondo F.D."/>
            <person name="Baxter L."/>
            <person name="Bensasson D."/>
            <person name="Beynon J.L."/>
            <person name="Chapman J."/>
            <person name="Damasceno C.M."/>
            <person name="Dorrance A.E."/>
            <person name="Dou D."/>
            <person name="Dickerman A.W."/>
            <person name="Dubchak I.L."/>
            <person name="Garbelotto M."/>
            <person name="Gijzen M."/>
            <person name="Gordon S.G."/>
            <person name="Govers F."/>
            <person name="Grunwald N.J."/>
            <person name="Huang W."/>
            <person name="Ivors K.L."/>
            <person name="Jones R.W."/>
            <person name="Kamoun S."/>
            <person name="Krampis K."/>
            <person name="Lamour K.H."/>
            <person name="Lee M.K."/>
            <person name="McDonald W.H."/>
            <person name="Medina M."/>
            <person name="Meijer H.J."/>
            <person name="Nordberg E.K."/>
            <person name="Maclean D.J."/>
            <person name="Ospina-Giraldo M.D."/>
            <person name="Morris P.F."/>
            <person name="Phuntumart V."/>
            <person name="Putnam N.H."/>
            <person name="Rash S."/>
            <person name="Rose J.K."/>
            <person name="Sakihama Y."/>
            <person name="Salamov A.A."/>
            <person name="Savidor A."/>
            <person name="Scheuring C.F."/>
            <person name="Smith B.M."/>
            <person name="Sobral B.W."/>
            <person name="Terry A."/>
            <person name="Torto-Alalibo T.A."/>
            <person name="Win J."/>
            <person name="Xu Z."/>
            <person name="Zhang H."/>
            <person name="Grigoriev I.V."/>
            <person name="Rokhsar D.S."/>
            <person name="Boore J.L."/>
        </authorList>
    </citation>
    <scope>NUCLEOTIDE SEQUENCE [LARGE SCALE GENOMIC DNA]</scope>
    <source>
        <strain evidence="3 4">P6497</strain>
    </source>
</reference>
<dbReference type="EMBL" id="JH159157">
    <property type="protein sequence ID" value="EGZ12072.1"/>
    <property type="molecule type" value="Genomic_DNA"/>
</dbReference>
<dbReference type="KEGG" id="psoj:PHYSODRAFT_336537"/>
<evidence type="ECO:0000313" key="4">
    <source>
        <dbReference type="Proteomes" id="UP000002640"/>
    </source>
</evidence>
<dbReference type="InterPro" id="IPR050863">
    <property type="entry name" value="CenT-Element_Derived"/>
</dbReference>
<accession>G4ZYN9</accession>
<dbReference type="SMART" id="SM00674">
    <property type="entry name" value="CENPB"/>
    <property type="match status" value="1"/>
</dbReference>
<dbReference type="GO" id="GO:0005634">
    <property type="term" value="C:nucleus"/>
    <property type="evidence" value="ECO:0007669"/>
    <property type="project" value="TreeGrafter"/>
</dbReference>
<keyword evidence="1" id="KW-0238">DNA-binding</keyword>